<accession>A0A401SUT4</accession>
<dbReference type="Proteomes" id="UP000287033">
    <property type="component" value="Unassembled WGS sequence"/>
</dbReference>
<keyword evidence="1" id="KW-0472">Membrane</keyword>
<dbReference type="Gene3D" id="1.10.287.70">
    <property type="match status" value="1"/>
</dbReference>
<keyword evidence="3" id="KW-1185">Reference proteome</keyword>
<feature type="transmembrane region" description="Helical" evidence="1">
    <location>
        <begin position="6"/>
        <end position="26"/>
    </location>
</feature>
<dbReference type="STRING" id="137246.A0A401SUT4"/>
<keyword evidence="1" id="KW-0812">Transmembrane</keyword>
<organism evidence="2 3">
    <name type="scientific">Chiloscyllium punctatum</name>
    <name type="common">Brownbanded bambooshark</name>
    <name type="synonym">Hemiscyllium punctatum</name>
    <dbReference type="NCBI Taxonomy" id="137246"/>
    <lineage>
        <taxon>Eukaryota</taxon>
        <taxon>Metazoa</taxon>
        <taxon>Chordata</taxon>
        <taxon>Craniata</taxon>
        <taxon>Vertebrata</taxon>
        <taxon>Chondrichthyes</taxon>
        <taxon>Elasmobranchii</taxon>
        <taxon>Galeomorphii</taxon>
        <taxon>Galeoidea</taxon>
        <taxon>Orectolobiformes</taxon>
        <taxon>Hemiscylliidae</taxon>
        <taxon>Chiloscyllium</taxon>
    </lineage>
</organism>
<name>A0A401SUT4_CHIPU</name>
<proteinExistence type="predicted"/>
<dbReference type="OrthoDB" id="297496at2759"/>
<dbReference type="OMA" id="EEPNWRE"/>
<dbReference type="EMBL" id="BEZZ01000576">
    <property type="protein sequence ID" value="GCC34174.1"/>
    <property type="molecule type" value="Genomic_DNA"/>
</dbReference>
<reference evidence="2 3" key="1">
    <citation type="journal article" date="2018" name="Nat. Ecol. Evol.">
        <title>Shark genomes provide insights into elasmobranch evolution and the origin of vertebrates.</title>
        <authorList>
            <person name="Hara Y"/>
            <person name="Yamaguchi K"/>
            <person name="Onimaru K"/>
            <person name="Kadota M"/>
            <person name="Koyanagi M"/>
            <person name="Keeley SD"/>
            <person name="Tatsumi K"/>
            <person name="Tanaka K"/>
            <person name="Motone F"/>
            <person name="Kageyama Y"/>
            <person name="Nozu R"/>
            <person name="Adachi N"/>
            <person name="Nishimura O"/>
            <person name="Nakagawa R"/>
            <person name="Tanegashima C"/>
            <person name="Kiyatake I"/>
            <person name="Matsumoto R"/>
            <person name="Murakumo K"/>
            <person name="Nishida K"/>
            <person name="Terakita A"/>
            <person name="Kuratani S"/>
            <person name="Sato K"/>
            <person name="Hyodo S Kuraku.S."/>
        </authorList>
    </citation>
    <scope>NUCLEOTIDE SEQUENCE [LARGE SCALE GENOMIC DNA]</scope>
</reference>
<evidence type="ECO:0000256" key="1">
    <source>
        <dbReference type="SAM" id="Phobius"/>
    </source>
</evidence>
<dbReference type="AlphaFoldDB" id="A0A401SUT4"/>
<evidence type="ECO:0000313" key="2">
    <source>
        <dbReference type="EMBL" id="GCC34174.1"/>
    </source>
</evidence>
<gene>
    <name evidence="2" type="ORF">chiPu_0012647</name>
</gene>
<comment type="caution">
    <text evidence="2">The sequence shown here is derived from an EMBL/GenBank/DDBJ whole genome shotgun (WGS) entry which is preliminary data.</text>
</comment>
<protein>
    <submittedName>
        <fullName evidence="2">Uncharacterized protein</fullName>
    </submittedName>
</protein>
<evidence type="ECO:0000313" key="3">
    <source>
        <dbReference type="Proteomes" id="UP000287033"/>
    </source>
</evidence>
<keyword evidence="1" id="KW-1133">Transmembrane helix</keyword>
<sequence length="94" mass="10900">MVDRGPLLTSAIIFYLSIGAAIFQVLEEPNWREAVNQYELKKSQILKEHPCLTQADLEKILELSAEVKRARQAFPSCRVIFVYSYCRRHNLHHG</sequence>